<keyword evidence="6" id="KW-0443">Lipid metabolism</keyword>
<dbReference type="InterPro" id="IPR010137">
    <property type="entry name" value="Lipid_A_LpxA"/>
</dbReference>
<protein>
    <submittedName>
        <fullName evidence="9">Acyl-ACP--UDP-N-acetylglucosamine O-acyltransferase</fullName>
        <ecNumber evidence="9">2.3.1.129</ecNumber>
    </submittedName>
</protein>
<organism evidence="9">
    <name type="scientific">candidate division WOR-3 bacterium</name>
    <dbReference type="NCBI Taxonomy" id="2052148"/>
    <lineage>
        <taxon>Bacteria</taxon>
        <taxon>Bacteria division WOR-3</taxon>
    </lineage>
</organism>
<dbReference type="EMBL" id="DTBX01000045">
    <property type="protein sequence ID" value="HGQ55056.1"/>
    <property type="molecule type" value="Genomic_DNA"/>
</dbReference>
<dbReference type="GO" id="GO:0008780">
    <property type="term" value="F:acyl-[acyl-carrier-protein]-UDP-N-acetylglucosamine O-acyltransferase activity"/>
    <property type="evidence" value="ECO:0007669"/>
    <property type="project" value="UniProtKB-EC"/>
</dbReference>
<keyword evidence="2" id="KW-0444">Lipid biosynthesis</keyword>
<dbReference type="Gene3D" id="2.160.10.10">
    <property type="entry name" value="Hexapeptide repeat proteins"/>
    <property type="match status" value="1"/>
</dbReference>
<evidence type="ECO:0000256" key="3">
    <source>
        <dbReference type="ARBA" id="ARBA00022556"/>
    </source>
</evidence>
<evidence type="ECO:0000259" key="8">
    <source>
        <dbReference type="Pfam" id="PF13720"/>
    </source>
</evidence>
<keyword evidence="5" id="KW-0677">Repeat</keyword>
<dbReference type="Pfam" id="PF00132">
    <property type="entry name" value="Hexapep"/>
    <property type="match status" value="2"/>
</dbReference>
<keyword evidence="4 9" id="KW-0808">Transferase</keyword>
<gene>
    <name evidence="9" type="ORF">ENU28_01155</name>
</gene>
<evidence type="ECO:0000256" key="7">
    <source>
        <dbReference type="ARBA" id="ARBA00023315"/>
    </source>
</evidence>
<keyword evidence="1" id="KW-0963">Cytoplasm</keyword>
<dbReference type="PANTHER" id="PTHR43480:SF1">
    <property type="entry name" value="ACYL-[ACYL-CARRIER-PROTEIN]--UDP-N-ACETYLGLUCOSAMINE O-ACYLTRANSFERASE, MITOCHONDRIAL-RELATED"/>
    <property type="match status" value="1"/>
</dbReference>
<dbReference type="NCBIfam" id="TIGR01852">
    <property type="entry name" value="lipid_A_lpxA"/>
    <property type="match status" value="1"/>
</dbReference>
<dbReference type="InterPro" id="IPR018357">
    <property type="entry name" value="Hexapep_transf_CS"/>
</dbReference>
<dbReference type="PANTHER" id="PTHR43480">
    <property type="entry name" value="ACYL-[ACYL-CARRIER-PROTEIN]--UDP-N-ACETYLGLUCOSAMINE O-ACYLTRANSFERASE"/>
    <property type="match status" value="1"/>
</dbReference>
<dbReference type="InterPro" id="IPR037157">
    <property type="entry name" value="Acetyltransf_C_sf"/>
</dbReference>
<keyword evidence="7 9" id="KW-0012">Acyltransferase</keyword>
<comment type="caution">
    <text evidence="9">The sequence shown here is derived from an EMBL/GenBank/DDBJ whole genome shotgun (WGS) entry which is preliminary data.</text>
</comment>
<evidence type="ECO:0000256" key="1">
    <source>
        <dbReference type="ARBA" id="ARBA00022490"/>
    </source>
</evidence>
<evidence type="ECO:0000256" key="6">
    <source>
        <dbReference type="ARBA" id="ARBA00023098"/>
    </source>
</evidence>
<reference evidence="9" key="1">
    <citation type="journal article" date="2020" name="mSystems">
        <title>Genome- and Community-Level Interaction Insights into Carbon Utilization and Element Cycling Functions of Hydrothermarchaeota in Hydrothermal Sediment.</title>
        <authorList>
            <person name="Zhou Z."/>
            <person name="Liu Y."/>
            <person name="Xu W."/>
            <person name="Pan J."/>
            <person name="Luo Z.H."/>
            <person name="Li M."/>
        </authorList>
    </citation>
    <scope>NUCLEOTIDE SEQUENCE [LARGE SCALE GENOMIC DNA]</scope>
    <source>
        <strain evidence="9">SpSt-655</strain>
    </source>
</reference>
<evidence type="ECO:0000256" key="2">
    <source>
        <dbReference type="ARBA" id="ARBA00022516"/>
    </source>
</evidence>
<evidence type="ECO:0000256" key="4">
    <source>
        <dbReference type="ARBA" id="ARBA00022679"/>
    </source>
</evidence>
<dbReference type="Pfam" id="PF13720">
    <property type="entry name" value="Acetyltransf_11"/>
    <property type="match status" value="1"/>
</dbReference>
<sequence>MRKEREDIIKLAKISSWAKVSKKAIIEEEVIIHPFAVIEDNVKIGKGTEIFSHVIILKGTEIGENNKIYPGCVLGVLPFDLKYQGEESYLKIGNNNIIHEGTTISKATGKGEATIIGNNNFIMAYIHIAHNCRIGNNNIITNHTQIGGHCEIFDYVNIGGNCGIHQYVRIGSYSFVGAFSYLKKDLLPFMIGEGNPFKVYGINTVGLLRANFDKEKIAILKKLYRIIYHSKLNLSQAINYIRNNLPKIPEIELIIDFIKKTKRGISLKTY</sequence>
<dbReference type="InterPro" id="IPR011004">
    <property type="entry name" value="Trimer_LpxA-like_sf"/>
</dbReference>
<keyword evidence="3" id="KW-0441">Lipid A biosynthesis</keyword>
<evidence type="ECO:0000313" key="9">
    <source>
        <dbReference type="EMBL" id="HGQ55056.1"/>
    </source>
</evidence>
<name>A0A7V4FD86_UNCW3</name>
<dbReference type="Gene3D" id="1.20.1180.10">
    <property type="entry name" value="Udp N-acetylglucosamine O-acyltransferase, C-terminal domain"/>
    <property type="match status" value="1"/>
</dbReference>
<dbReference type="InterPro" id="IPR029098">
    <property type="entry name" value="Acetyltransf_C"/>
</dbReference>
<dbReference type="EC" id="2.3.1.129" evidence="9"/>
<proteinExistence type="predicted"/>
<accession>A0A7V4FD86</accession>
<dbReference type="AlphaFoldDB" id="A0A7V4FD86"/>
<dbReference type="PIRSF" id="PIRSF000456">
    <property type="entry name" value="UDP-GlcNAc_acltr"/>
    <property type="match status" value="1"/>
</dbReference>
<evidence type="ECO:0000256" key="5">
    <source>
        <dbReference type="ARBA" id="ARBA00022737"/>
    </source>
</evidence>
<dbReference type="NCBIfam" id="NF003657">
    <property type="entry name" value="PRK05289.1"/>
    <property type="match status" value="1"/>
</dbReference>
<dbReference type="GO" id="GO:0016020">
    <property type="term" value="C:membrane"/>
    <property type="evidence" value="ECO:0007669"/>
    <property type="project" value="GOC"/>
</dbReference>
<dbReference type="PROSITE" id="PS00101">
    <property type="entry name" value="HEXAPEP_TRANSFERASES"/>
    <property type="match status" value="1"/>
</dbReference>
<dbReference type="InterPro" id="IPR001451">
    <property type="entry name" value="Hexapep"/>
</dbReference>
<feature type="domain" description="UDP N-acetylglucosamine O-acyltransferase C-terminal" evidence="8">
    <location>
        <begin position="185"/>
        <end position="265"/>
    </location>
</feature>
<dbReference type="GO" id="GO:0009245">
    <property type="term" value="P:lipid A biosynthetic process"/>
    <property type="evidence" value="ECO:0007669"/>
    <property type="project" value="UniProtKB-KW"/>
</dbReference>
<dbReference type="SUPFAM" id="SSF51161">
    <property type="entry name" value="Trimeric LpxA-like enzymes"/>
    <property type="match status" value="1"/>
</dbReference>
<dbReference type="CDD" id="cd03351">
    <property type="entry name" value="LbH_UDP-GlcNAc_AT"/>
    <property type="match status" value="1"/>
</dbReference>